<evidence type="ECO:0000313" key="3">
    <source>
        <dbReference type="Proteomes" id="UP000630887"/>
    </source>
</evidence>
<dbReference type="EMBL" id="BONI01000005">
    <property type="protein sequence ID" value="GIG04067.1"/>
    <property type="molecule type" value="Genomic_DNA"/>
</dbReference>
<name>A0A8J3P563_9ACTN</name>
<feature type="transmembrane region" description="Helical" evidence="1">
    <location>
        <begin position="80"/>
        <end position="98"/>
    </location>
</feature>
<protein>
    <submittedName>
        <fullName evidence="2">Uncharacterized protein</fullName>
    </submittedName>
</protein>
<reference evidence="2 3" key="1">
    <citation type="submission" date="2021-01" db="EMBL/GenBank/DDBJ databases">
        <title>Whole genome shotgun sequence of Catellatospora coxensis NBRC 107359.</title>
        <authorList>
            <person name="Komaki H."/>
            <person name="Tamura T."/>
        </authorList>
    </citation>
    <scope>NUCLEOTIDE SEQUENCE [LARGE SCALE GENOMIC DNA]</scope>
    <source>
        <strain evidence="2 3">NBRC 107359</strain>
    </source>
</reference>
<comment type="caution">
    <text evidence="2">The sequence shown here is derived from an EMBL/GenBank/DDBJ whole genome shotgun (WGS) entry which is preliminary data.</text>
</comment>
<sequence>MSIGELPTAPSPAARCVRALGCGIVGALLAALLTFLAWPLLDVADWPGTGMDSVVPLIAGFLVLGTLLTWGLLRWAKVRPAWAVAALGLALFLVNRLAEGMVTVIVGVSPVRVPALSFLLDSIGGLLVHLGLSCVAAAALSDRRLSAGAKTAAVLACLLTAVLAALV</sequence>
<dbReference type="RefSeq" id="WP_203688559.1">
    <property type="nucleotide sequence ID" value="NZ_BAAALC010000011.1"/>
</dbReference>
<feature type="transmembrane region" description="Helical" evidence="1">
    <location>
        <begin position="53"/>
        <end position="73"/>
    </location>
</feature>
<feature type="transmembrane region" description="Helical" evidence="1">
    <location>
        <begin position="118"/>
        <end position="140"/>
    </location>
</feature>
<feature type="transmembrane region" description="Helical" evidence="1">
    <location>
        <begin position="20"/>
        <end position="41"/>
    </location>
</feature>
<gene>
    <name evidence="2" type="ORF">Cco03nite_07670</name>
</gene>
<evidence type="ECO:0000256" key="1">
    <source>
        <dbReference type="SAM" id="Phobius"/>
    </source>
</evidence>
<keyword evidence="1" id="KW-1133">Transmembrane helix</keyword>
<accession>A0A8J3P563</accession>
<keyword evidence="1" id="KW-0472">Membrane</keyword>
<keyword evidence="3" id="KW-1185">Reference proteome</keyword>
<dbReference type="AlphaFoldDB" id="A0A8J3P563"/>
<dbReference type="Proteomes" id="UP000630887">
    <property type="component" value="Unassembled WGS sequence"/>
</dbReference>
<evidence type="ECO:0000313" key="2">
    <source>
        <dbReference type="EMBL" id="GIG04067.1"/>
    </source>
</evidence>
<proteinExistence type="predicted"/>
<feature type="transmembrane region" description="Helical" evidence="1">
    <location>
        <begin position="147"/>
        <end position="166"/>
    </location>
</feature>
<organism evidence="2 3">
    <name type="scientific">Catellatospora coxensis</name>
    <dbReference type="NCBI Taxonomy" id="310354"/>
    <lineage>
        <taxon>Bacteria</taxon>
        <taxon>Bacillati</taxon>
        <taxon>Actinomycetota</taxon>
        <taxon>Actinomycetes</taxon>
        <taxon>Micromonosporales</taxon>
        <taxon>Micromonosporaceae</taxon>
        <taxon>Catellatospora</taxon>
    </lineage>
</organism>
<keyword evidence="1" id="KW-0812">Transmembrane</keyword>